<dbReference type="Proteomes" id="UP001374803">
    <property type="component" value="Chromosome"/>
</dbReference>
<dbReference type="InterPro" id="IPR016516">
    <property type="entry name" value="UCP07580"/>
</dbReference>
<dbReference type="PIRSF" id="PIRSF007580">
    <property type="entry name" value="UCP07580"/>
    <property type="match status" value="1"/>
</dbReference>
<gene>
    <name evidence="1" type="ORF">LVJ94_21160</name>
</gene>
<name>A0ABZ2LG43_9BACT</name>
<accession>A0ABZ2LG43</accession>
<keyword evidence="1" id="KW-0378">Hydrolase</keyword>
<dbReference type="RefSeq" id="WP_394839398.1">
    <property type="nucleotide sequence ID" value="NZ_CP089929.1"/>
</dbReference>
<organism evidence="1 2">
    <name type="scientific">Pendulispora rubella</name>
    <dbReference type="NCBI Taxonomy" id="2741070"/>
    <lineage>
        <taxon>Bacteria</taxon>
        <taxon>Pseudomonadati</taxon>
        <taxon>Myxococcota</taxon>
        <taxon>Myxococcia</taxon>
        <taxon>Myxococcales</taxon>
        <taxon>Sorangiineae</taxon>
        <taxon>Pendulisporaceae</taxon>
        <taxon>Pendulispora</taxon>
    </lineage>
</organism>
<dbReference type="PANTHER" id="PTHR39456:SF1">
    <property type="entry name" value="METAL-DEPENDENT HYDROLASE"/>
    <property type="match status" value="1"/>
</dbReference>
<keyword evidence="2" id="KW-1185">Reference proteome</keyword>
<dbReference type="Pfam" id="PF10118">
    <property type="entry name" value="Metal_hydrol"/>
    <property type="match status" value="1"/>
</dbReference>
<evidence type="ECO:0000313" key="2">
    <source>
        <dbReference type="Proteomes" id="UP001374803"/>
    </source>
</evidence>
<proteinExistence type="predicted"/>
<dbReference type="GO" id="GO:0016787">
    <property type="term" value="F:hydrolase activity"/>
    <property type="evidence" value="ECO:0007669"/>
    <property type="project" value="UniProtKB-KW"/>
</dbReference>
<dbReference type="EMBL" id="CP089983">
    <property type="protein sequence ID" value="WXB09725.1"/>
    <property type="molecule type" value="Genomic_DNA"/>
</dbReference>
<sequence>MSGTITEMPQATFEPRNLQFGVDGGVPKYWVDGRKSVTTFFNNLSIFFPAGERFFIASVRAHQAHVKGARLHKEVRAFCAQEGIHSREHDRYNEMLERQGYPVAELEQRVEKLLARVTRRLPKRMQLAATAALEHFTALLAHALLKEAEKDTNIFDRAHPTMAALWKWHAAEESEHKCVAYDVYLAAGGYYGERVAVMAFATIVFWAKVFEHQAYMMKSDDTLYSPSEWAKLGWGLFGNPGTLRKILPLYFLYYKPSFHPRDLDCSAAIAQWKREFESSPEYQAA</sequence>
<reference evidence="1" key="1">
    <citation type="submission" date="2021-12" db="EMBL/GenBank/DDBJ databases">
        <title>Discovery of the Pendulisporaceae a myxobacterial family with distinct sporulation behavior and unique specialized metabolism.</title>
        <authorList>
            <person name="Garcia R."/>
            <person name="Popoff A."/>
            <person name="Bader C.D."/>
            <person name="Loehr J."/>
            <person name="Walesch S."/>
            <person name="Walt C."/>
            <person name="Boldt J."/>
            <person name="Bunk B."/>
            <person name="Haeckl F.J.F.P.J."/>
            <person name="Gunesch A.P."/>
            <person name="Birkelbach J."/>
            <person name="Nuebel U."/>
            <person name="Pietschmann T."/>
            <person name="Bach T."/>
            <person name="Mueller R."/>
        </authorList>
    </citation>
    <scope>NUCLEOTIDE SEQUENCE</scope>
    <source>
        <strain evidence="1">MSr11367</strain>
    </source>
</reference>
<evidence type="ECO:0000313" key="1">
    <source>
        <dbReference type="EMBL" id="WXB09725.1"/>
    </source>
</evidence>
<dbReference type="PANTHER" id="PTHR39456">
    <property type="entry name" value="METAL-DEPENDENT HYDROLASE"/>
    <property type="match status" value="1"/>
</dbReference>
<protein>
    <submittedName>
        <fullName evidence="1">Metal-dependent hydrolase</fullName>
    </submittedName>
</protein>